<gene>
    <name evidence="4" type="ORF">Sango_0552900</name>
</gene>
<organism evidence="4 5">
    <name type="scientific">Sesamum angolense</name>
    <dbReference type="NCBI Taxonomy" id="2727404"/>
    <lineage>
        <taxon>Eukaryota</taxon>
        <taxon>Viridiplantae</taxon>
        <taxon>Streptophyta</taxon>
        <taxon>Embryophyta</taxon>
        <taxon>Tracheophyta</taxon>
        <taxon>Spermatophyta</taxon>
        <taxon>Magnoliopsida</taxon>
        <taxon>eudicotyledons</taxon>
        <taxon>Gunneridae</taxon>
        <taxon>Pentapetalae</taxon>
        <taxon>asterids</taxon>
        <taxon>lamiids</taxon>
        <taxon>Lamiales</taxon>
        <taxon>Pedaliaceae</taxon>
        <taxon>Sesamum</taxon>
    </lineage>
</organism>
<dbReference type="InterPro" id="IPR012334">
    <property type="entry name" value="Pectin_lyas_fold"/>
</dbReference>
<dbReference type="CDD" id="cd14361">
    <property type="entry name" value="UBA_HYPK"/>
    <property type="match status" value="1"/>
</dbReference>
<dbReference type="GO" id="GO:0030599">
    <property type="term" value="F:pectinesterase activity"/>
    <property type="evidence" value="ECO:0007669"/>
    <property type="project" value="TreeGrafter"/>
</dbReference>
<dbReference type="InterPro" id="IPR011050">
    <property type="entry name" value="Pectin_lyase_fold/virulence"/>
</dbReference>
<evidence type="ECO:0000259" key="3">
    <source>
        <dbReference type="Pfam" id="PF19026"/>
    </source>
</evidence>
<evidence type="ECO:0000256" key="2">
    <source>
        <dbReference type="SAM" id="SignalP"/>
    </source>
</evidence>
<dbReference type="AlphaFoldDB" id="A0AAE1X650"/>
<dbReference type="PANTHER" id="PTHR31321">
    <property type="entry name" value="ACYL-COA THIOESTER HYDROLASE YBHC-RELATED"/>
    <property type="match status" value="1"/>
</dbReference>
<evidence type="ECO:0000313" key="4">
    <source>
        <dbReference type="EMBL" id="KAK4405464.1"/>
    </source>
</evidence>
<feature type="chain" id="PRO_5041963891" evidence="2">
    <location>
        <begin position="25"/>
        <end position="282"/>
    </location>
</feature>
<dbReference type="EMBL" id="JACGWL010000003">
    <property type="protein sequence ID" value="KAK4405464.1"/>
    <property type="molecule type" value="Genomic_DNA"/>
</dbReference>
<feature type="region of interest" description="Disordered" evidence="1">
    <location>
        <begin position="123"/>
        <end position="155"/>
    </location>
</feature>
<evidence type="ECO:0000256" key="1">
    <source>
        <dbReference type="SAM" id="MobiDB-lite"/>
    </source>
</evidence>
<dbReference type="PANTHER" id="PTHR31321:SF98">
    <property type="entry name" value="PECTINESTERASE 67-RELATED"/>
    <property type="match status" value="1"/>
</dbReference>
<name>A0AAE1X650_9LAMI</name>
<evidence type="ECO:0000313" key="5">
    <source>
        <dbReference type="Proteomes" id="UP001289374"/>
    </source>
</evidence>
<dbReference type="GO" id="GO:0045490">
    <property type="term" value="P:pectin catabolic process"/>
    <property type="evidence" value="ECO:0007669"/>
    <property type="project" value="TreeGrafter"/>
</dbReference>
<reference evidence="4" key="1">
    <citation type="submission" date="2020-06" db="EMBL/GenBank/DDBJ databases">
        <authorList>
            <person name="Li T."/>
            <person name="Hu X."/>
            <person name="Zhang T."/>
            <person name="Song X."/>
            <person name="Zhang H."/>
            <person name="Dai N."/>
            <person name="Sheng W."/>
            <person name="Hou X."/>
            <person name="Wei L."/>
        </authorList>
    </citation>
    <scope>NUCLEOTIDE SEQUENCE</scope>
    <source>
        <strain evidence="4">K16</strain>
        <tissue evidence="4">Leaf</tissue>
    </source>
</reference>
<feature type="domain" description="Nascent polypeptide-associated complex subunit alpha-like UBA" evidence="3">
    <location>
        <begin position="241"/>
        <end position="281"/>
    </location>
</feature>
<keyword evidence="2" id="KW-0732">Signal</keyword>
<accession>A0AAE1X650</accession>
<reference evidence="4" key="2">
    <citation type="journal article" date="2024" name="Plant">
        <title>Genomic evolution and insights into agronomic trait innovations of Sesamum species.</title>
        <authorList>
            <person name="Miao H."/>
            <person name="Wang L."/>
            <person name="Qu L."/>
            <person name="Liu H."/>
            <person name="Sun Y."/>
            <person name="Le M."/>
            <person name="Wang Q."/>
            <person name="Wei S."/>
            <person name="Zheng Y."/>
            <person name="Lin W."/>
            <person name="Duan Y."/>
            <person name="Cao H."/>
            <person name="Xiong S."/>
            <person name="Wang X."/>
            <person name="Wei L."/>
            <person name="Li C."/>
            <person name="Ma Q."/>
            <person name="Ju M."/>
            <person name="Zhao R."/>
            <person name="Li G."/>
            <person name="Mu C."/>
            <person name="Tian Q."/>
            <person name="Mei H."/>
            <person name="Zhang T."/>
            <person name="Gao T."/>
            <person name="Zhang H."/>
        </authorList>
    </citation>
    <scope>NUCLEOTIDE SEQUENCE</scope>
    <source>
        <strain evidence="4">K16</strain>
    </source>
</reference>
<dbReference type="InterPro" id="IPR044034">
    <property type="entry name" value="NAC-like_UBA"/>
</dbReference>
<protein>
    <submittedName>
        <fullName evidence="4">Pectinesterase 67</fullName>
    </submittedName>
</protein>
<dbReference type="Proteomes" id="UP001289374">
    <property type="component" value="Unassembled WGS sequence"/>
</dbReference>
<feature type="signal peptide" evidence="2">
    <location>
        <begin position="1"/>
        <end position="24"/>
    </location>
</feature>
<dbReference type="InterPro" id="IPR038922">
    <property type="entry name" value="HYPK_UBA"/>
</dbReference>
<dbReference type="Gene3D" id="2.160.20.10">
    <property type="entry name" value="Single-stranded right-handed beta-helix, Pectin lyase-like"/>
    <property type="match status" value="2"/>
</dbReference>
<dbReference type="Pfam" id="PF19026">
    <property type="entry name" value="UBA_HYPK"/>
    <property type="match status" value="1"/>
</dbReference>
<proteinExistence type="predicted"/>
<sequence>MNLTSAFVLVTLLVIFHQQDSVHGAFSEKNMTDSALLTKRIGTNRVITVDANGEGDFKSVQAAVDLVPDGNSNWIAIHLRKGVYREKFRIPANNRVGNFNPNSENSPRTRPVWGAIFRVRGGSGAAKTCPGRSGRGTGPVSNPPHWTRSGRGRTSIASSHISTKDYDSATLKVEAPHFVAFGISFKGNVYGIGRDVYLGRAKGAHSRVVFANTYLSRSINHHGWTNWRYSGTTEEKELAAVKINAADVDIIANELELDKKVAERTLREHKGDAVAAIRSLLY</sequence>
<dbReference type="SUPFAM" id="SSF51126">
    <property type="entry name" value="Pectin lyase-like"/>
    <property type="match status" value="1"/>
</dbReference>
<keyword evidence="5" id="KW-1185">Reference proteome</keyword>
<comment type="caution">
    <text evidence="4">The sequence shown here is derived from an EMBL/GenBank/DDBJ whole genome shotgun (WGS) entry which is preliminary data.</text>
</comment>